<dbReference type="OrthoDB" id="9922879at2"/>
<name>A0A1T4NTW1_9SPIR</name>
<evidence type="ECO:0000313" key="1">
    <source>
        <dbReference type="EMBL" id="SJZ82684.1"/>
    </source>
</evidence>
<keyword evidence="2" id="KW-1185">Reference proteome</keyword>
<evidence type="ECO:0000313" key="2">
    <source>
        <dbReference type="Proteomes" id="UP000190395"/>
    </source>
</evidence>
<dbReference type="EMBL" id="FUXC01000007">
    <property type="protein sequence ID" value="SJZ82684.1"/>
    <property type="molecule type" value="Genomic_DNA"/>
</dbReference>
<proteinExistence type="predicted"/>
<organism evidence="1 2">
    <name type="scientific">Treponema berlinense</name>
    <dbReference type="NCBI Taxonomy" id="225004"/>
    <lineage>
        <taxon>Bacteria</taxon>
        <taxon>Pseudomonadati</taxon>
        <taxon>Spirochaetota</taxon>
        <taxon>Spirochaetia</taxon>
        <taxon>Spirochaetales</taxon>
        <taxon>Treponemataceae</taxon>
        <taxon>Treponema</taxon>
    </lineage>
</organism>
<dbReference type="STRING" id="225004.SAMN02745152_01327"/>
<dbReference type="AlphaFoldDB" id="A0A1T4NTW1"/>
<reference evidence="1 2" key="1">
    <citation type="submission" date="2017-02" db="EMBL/GenBank/DDBJ databases">
        <authorList>
            <person name="Peterson S.W."/>
        </authorList>
    </citation>
    <scope>NUCLEOTIDE SEQUENCE [LARGE SCALE GENOMIC DNA]</scope>
    <source>
        <strain evidence="1 2">ATCC BAA-909</strain>
    </source>
</reference>
<gene>
    <name evidence="1" type="ORF">SAMN02745152_01327</name>
</gene>
<sequence>METKLKSNPSNFEVIDYIQRDMEFNKRINFSDMIEYIKSELHIYLKTDDIDQTDSTYSNRFGQTLKLTTLVCKNLKVIIREKITSEADVKFVSLDSEGLEESKNPDPVEEL</sequence>
<protein>
    <submittedName>
        <fullName evidence="1">Uncharacterized protein</fullName>
    </submittedName>
</protein>
<dbReference type="Proteomes" id="UP000190395">
    <property type="component" value="Unassembled WGS sequence"/>
</dbReference>
<accession>A0A1T4NTW1</accession>
<dbReference type="GeneID" id="303367564"/>
<dbReference type="RefSeq" id="WP_078931072.1">
    <property type="nucleotide sequence ID" value="NZ_CAMFAQ010000010.1"/>
</dbReference>